<dbReference type="GO" id="GO:0000724">
    <property type="term" value="P:double-strand break repair via homologous recombination"/>
    <property type="evidence" value="ECO:0007669"/>
    <property type="project" value="TreeGrafter"/>
</dbReference>
<evidence type="ECO:0000256" key="1">
    <source>
        <dbReference type="ARBA" id="ARBA00022722"/>
    </source>
</evidence>
<dbReference type="eggNOG" id="KOG3005">
    <property type="taxonomic scope" value="Eukaryota"/>
</dbReference>
<organism evidence="13 14">
    <name type="scientific">Loa loa</name>
    <name type="common">Eye worm</name>
    <name type="synonym">Filaria loa</name>
    <dbReference type="NCBI Taxonomy" id="7209"/>
    <lineage>
        <taxon>Eukaryota</taxon>
        <taxon>Metazoa</taxon>
        <taxon>Ecdysozoa</taxon>
        <taxon>Nematoda</taxon>
        <taxon>Chromadorea</taxon>
        <taxon>Rhabditida</taxon>
        <taxon>Spirurina</taxon>
        <taxon>Spiruromorpha</taxon>
        <taxon>Filarioidea</taxon>
        <taxon>Onchocercidae</taxon>
        <taxon>Loa</taxon>
    </lineage>
</organism>
<protein>
    <recommendedName>
        <fullName evidence="11">Structure-specific endonuclease subunit SLX1 homolog</fullName>
        <ecNumber evidence="11">3.1.-.-</ecNumber>
    </recommendedName>
</protein>
<dbReference type="PANTHER" id="PTHR20208:SF10">
    <property type="entry name" value="STRUCTURE-SPECIFIC ENDONUCLEASE SUBUNIT SLX1"/>
    <property type="match status" value="1"/>
</dbReference>
<dbReference type="Pfam" id="PF21202">
    <property type="entry name" value="SLX1_C"/>
    <property type="match status" value="1"/>
</dbReference>
<keyword evidence="7" id="KW-0862">Zinc</keyword>
<dbReference type="Proteomes" id="UP000095285">
    <property type="component" value="Unassembled WGS sequence"/>
</dbReference>
<comment type="similarity">
    <text evidence="11">Belongs to the SLX1 family.</text>
</comment>
<feature type="domain" description="GIY-YIG" evidence="12">
    <location>
        <begin position="98"/>
        <end position="188"/>
    </location>
</feature>
<dbReference type="InterPro" id="IPR013083">
    <property type="entry name" value="Znf_RING/FYVE/PHD"/>
</dbReference>
<dbReference type="GO" id="GO:0008270">
    <property type="term" value="F:zinc ion binding"/>
    <property type="evidence" value="ECO:0007669"/>
    <property type="project" value="UniProtKB-KW"/>
</dbReference>
<dbReference type="WBParaSite" id="EN70_1748">
    <property type="protein sequence ID" value="EN70_1748"/>
    <property type="gene ID" value="EN70_1748"/>
</dbReference>
<comment type="subcellular location">
    <subcellularLocation>
        <location evidence="11">Nucleus</location>
    </subcellularLocation>
</comment>
<comment type="function">
    <text evidence="11">Catalytic subunit of a heterodimeric structure-specific endonuclease that resolves DNA secondary structures generated during DNA repair and recombination. Has endonuclease activity towards branched DNA substrates, introducing single-strand cuts in duplex DNA close to junctions with ss-DNA.</text>
</comment>
<dbReference type="Pfam" id="PF01541">
    <property type="entry name" value="GIY-YIG"/>
    <property type="match status" value="1"/>
</dbReference>
<reference evidence="14" key="2">
    <citation type="submission" date="2016-11" db="UniProtKB">
        <authorList>
            <consortium name="WormBaseParasite"/>
        </authorList>
    </citation>
    <scope>IDENTIFICATION</scope>
</reference>
<keyword evidence="6 11" id="KW-0378">Hydrolase</keyword>
<evidence type="ECO:0000313" key="13">
    <source>
        <dbReference type="Proteomes" id="UP000095285"/>
    </source>
</evidence>
<dbReference type="AlphaFoldDB" id="A0A1I7VER1"/>
<sequence>MSADESDVICIEDEENIEGNGVKDFNNGPVCQKSFSKNVCGSFSPEIADSKKNDGGTNGCEQFRISLSQLPNSSDKVVQEKEQKKRDKAHRVPSILDEFFGVYCLLSRSSNRYFKNRCYIGYTVNPNRRIRQHNAGKEFGGAKKTDHRGPWDMVCIIHGFPNNVSALRFEWAWQNPEKSRRLRPLNLKKKTNETAFEFRLRIACHMLNSDPWRRLSLTFRWLLPELEIPFPLDVLPPSHIAVEHGAVTKISTVIPQLREEYDVIGICSLCLKSINSISELLRCSATEICKSHFHMRCLSKYALNADDEYKTLLFPIQGQCPKCGMTYLWGELVRDQRILLAVNKSNSNGTLFNMIPRGKLTKM</sequence>
<dbReference type="CDD" id="cd15489">
    <property type="entry name" value="PHD_SF"/>
    <property type="match status" value="1"/>
</dbReference>
<dbReference type="STRING" id="7209.A0A1I7VER1"/>
<name>A0A1I7VER1_LOALO</name>
<dbReference type="Gene3D" id="3.30.40.10">
    <property type="entry name" value="Zinc/RING finger domain, C3HC4 (zinc finger)"/>
    <property type="match status" value="1"/>
</dbReference>
<dbReference type="GO" id="GO:0033557">
    <property type="term" value="C:Slx1-Slx4 complex"/>
    <property type="evidence" value="ECO:0007669"/>
    <property type="project" value="UniProtKB-UniRule"/>
</dbReference>
<dbReference type="CDD" id="cd10455">
    <property type="entry name" value="GIY-YIG_SLX1"/>
    <property type="match status" value="1"/>
</dbReference>
<evidence type="ECO:0000256" key="2">
    <source>
        <dbReference type="ARBA" id="ARBA00022723"/>
    </source>
</evidence>
<evidence type="ECO:0000256" key="4">
    <source>
        <dbReference type="ARBA" id="ARBA00022763"/>
    </source>
</evidence>
<keyword evidence="3 11" id="KW-0255">Endonuclease</keyword>
<keyword evidence="13" id="KW-1185">Reference proteome</keyword>
<keyword evidence="5" id="KW-0863">Zinc-finger</keyword>
<dbReference type="PANTHER" id="PTHR20208">
    <property type="entry name" value="STRUCTURE-SPECIFIC ENDONUCLEASE SUBUNIT SLX1"/>
    <property type="match status" value="1"/>
</dbReference>
<keyword evidence="10 11" id="KW-0539">Nucleus</keyword>
<dbReference type="EC" id="3.1.-.-" evidence="11"/>
<dbReference type="InterPro" id="IPR035901">
    <property type="entry name" value="GIY-YIG_endonuc_sf"/>
</dbReference>
<keyword evidence="4 11" id="KW-0227">DNA damage</keyword>
<dbReference type="Gene3D" id="3.40.1440.10">
    <property type="entry name" value="GIY-YIG endonuclease"/>
    <property type="match status" value="1"/>
</dbReference>
<evidence type="ECO:0000256" key="11">
    <source>
        <dbReference type="HAMAP-Rule" id="MF_03100"/>
    </source>
</evidence>
<accession>A0A1I7VER1</accession>
<dbReference type="InterPro" id="IPR000305">
    <property type="entry name" value="GIY-YIG_endonuc"/>
</dbReference>
<reference evidence="13" key="1">
    <citation type="submission" date="2012-04" db="EMBL/GenBank/DDBJ databases">
        <title>The Genome Sequence of Loa loa.</title>
        <authorList>
            <consortium name="The Broad Institute Genome Sequencing Platform"/>
            <consortium name="Broad Institute Genome Sequencing Center for Infectious Disease"/>
            <person name="Nutman T.B."/>
            <person name="Fink D.L."/>
            <person name="Russ C."/>
            <person name="Young S."/>
            <person name="Zeng Q."/>
            <person name="Gargeya S."/>
            <person name="Alvarado L."/>
            <person name="Berlin A."/>
            <person name="Chapman S.B."/>
            <person name="Chen Z."/>
            <person name="Freedman E."/>
            <person name="Gellesch M."/>
            <person name="Goldberg J."/>
            <person name="Griggs A."/>
            <person name="Gujja S."/>
            <person name="Heilman E.R."/>
            <person name="Heiman D."/>
            <person name="Howarth C."/>
            <person name="Mehta T."/>
            <person name="Neiman D."/>
            <person name="Pearson M."/>
            <person name="Roberts A."/>
            <person name="Saif S."/>
            <person name="Shea T."/>
            <person name="Shenoy N."/>
            <person name="Sisk P."/>
            <person name="Stolte C."/>
            <person name="Sykes S."/>
            <person name="White J."/>
            <person name="Yandava C."/>
            <person name="Haas B."/>
            <person name="Henn M.R."/>
            <person name="Nusbaum C."/>
            <person name="Birren B."/>
        </authorList>
    </citation>
    <scope>NUCLEOTIDE SEQUENCE [LARGE SCALE GENOMIC DNA]</scope>
</reference>
<dbReference type="HAMAP" id="MF_03100">
    <property type="entry name" value="Endonuc_su_Slx1"/>
    <property type="match status" value="1"/>
</dbReference>
<dbReference type="SMART" id="SM00465">
    <property type="entry name" value="GIYc"/>
    <property type="match status" value="1"/>
</dbReference>
<evidence type="ECO:0000259" key="12">
    <source>
        <dbReference type="PROSITE" id="PS50164"/>
    </source>
</evidence>
<comment type="cofactor">
    <cofactor evidence="11">
        <name>a divalent metal cation</name>
        <dbReference type="ChEBI" id="CHEBI:60240"/>
    </cofactor>
</comment>
<dbReference type="GO" id="GO:0008821">
    <property type="term" value="F:crossover junction DNA endonuclease activity"/>
    <property type="evidence" value="ECO:0007669"/>
    <property type="project" value="TreeGrafter"/>
</dbReference>
<proteinExistence type="inferred from homology"/>
<keyword evidence="2" id="KW-0479">Metal-binding</keyword>
<dbReference type="PROSITE" id="PS50164">
    <property type="entry name" value="GIY_YIG"/>
    <property type="match status" value="1"/>
</dbReference>
<dbReference type="InterPro" id="IPR027520">
    <property type="entry name" value="Slx1"/>
</dbReference>
<dbReference type="InterPro" id="IPR050381">
    <property type="entry name" value="SLX1_endonuclease"/>
</dbReference>
<evidence type="ECO:0000256" key="5">
    <source>
        <dbReference type="ARBA" id="ARBA00022771"/>
    </source>
</evidence>
<keyword evidence="8 11" id="KW-0233">DNA recombination</keyword>
<comment type="subunit">
    <text evidence="11">Forms a heterodimer with a member of the SLX4 family.</text>
</comment>
<evidence type="ECO:0000256" key="9">
    <source>
        <dbReference type="ARBA" id="ARBA00023204"/>
    </source>
</evidence>
<dbReference type="GO" id="GO:0017108">
    <property type="term" value="F:5'-flap endonuclease activity"/>
    <property type="evidence" value="ECO:0007669"/>
    <property type="project" value="InterPro"/>
</dbReference>
<dbReference type="InterPro" id="IPR048749">
    <property type="entry name" value="SLX1_C"/>
</dbReference>
<evidence type="ECO:0000256" key="6">
    <source>
        <dbReference type="ARBA" id="ARBA00022801"/>
    </source>
</evidence>
<comment type="caution">
    <text evidence="11">Lacks conserved residue(s) required for the propagation of feature annotation.</text>
</comment>
<keyword evidence="1 11" id="KW-0540">Nuclease</keyword>
<dbReference type="FunFam" id="3.40.1440.10:FF:000008">
    <property type="entry name" value="Structure-specific endonuclease subunit SLX1 homolog"/>
    <property type="match status" value="1"/>
</dbReference>
<evidence type="ECO:0000256" key="3">
    <source>
        <dbReference type="ARBA" id="ARBA00022759"/>
    </source>
</evidence>
<evidence type="ECO:0000256" key="7">
    <source>
        <dbReference type="ARBA" id="ARBA00022833"/>
    </source>
</evidence>
<evidence type="ECO:0000256" key="8">
    <source>
        <dbReference type="ARBA" id="ARBA00023172"/>
    </source>
</evidence>
<evidence type="ECO:0000256" key="10">
    <source>
        <dbReference type="ARBA" id="ARBA00023242"/>
    </source>
</evidence>
<keyword evidence="9 11" id="KW-0234">DNA repair</keyword>
<evidence type="ECO:0000313" key="14">
    <source>
        <dbReference type="WBParaSite" id="EN70_1748"/>
    </source>
</evidence>